<keyword evidence="1" id="KW-0812">Transmembrane</keyword>
<dbReference type="RefSeq" id="WP_316026437.1">
    <property type="nucleotide sequence ID" value="NZ_JAWDIO010000002.1"/>
</dbReference>
<reference evidence="3 4" key="1">
    <citation type="submission" date="2023-10" db="EMBL/GenBank/DDBJ databases">
        <title>Glaciecola aquimarina strain GGW-M5 nov., isolated from a coastal seawater.</title>
        <authorList>
            <person name="Bayburt H."/>
            <person name="Kim J.M."/>
            <person name="Choi B.J."/>
            <person name="Jeon C.O."/>
        </authorList>
    </citation>
    <scope>NUCLEOTIDE SEQUENCE [LARGE SCALE GENOMIC DNA]</scope>
    <source>
        <strain evidence="3 4">KCTC 32108</strain>
    </source>
</reference>
<dbReference type="Proteomes" id="UP001247805">
    <property type="component" value="Unassembled WGS sequence"/>
</dbReference>
<dbReference type="InterPro" id="IPR005182">
    <property type="entry name" value="YdbS-like_PH"/>
</dbReference>
<evidence type="ECO:0000313" key="4">
    <source>
        <dbReference type="Proteomes" id="UP001247805"/>
    </source>
</evidence>
<dbReference type="EMBL" id="JAWDIO010000002">
    <property type="protein sequence ID" value="MDU0354867.1"/>
    <property type="molecule type" value="Genomic_DNA"/>
</dbReference>
<evidence type="ECO:0000259" key="2">
    <source>
        <dbReference type="Pfam" id="PF03703"/>
    </source>
</evidence>
<comment type="caution">
    <text evidence="3">The sequence shown here is derived from an EMBL/GenBank/DDBJ whole genome shotgun (WGS) entry which is preliminary data.</text>
</comment>
<name>A0ABU3SY71_9ALTE</name>
<evidence type="ECO:0000313" key="3">
    <source>
        <dbReference type="EMBL" id="MDU0354867.1"/>
    </source>
</evidence>
<feature type="transmembrane region" description="Helical" evidence="1">
    <location>
        <begin position="6"/>
        <end position="22"/>
    </location>
</feature>
<dbReference type="Pfam" id="PF03703">
    <property type="entry name" value="bPH_2"/>
    <property type="match status" value="1"/>
</dbReference>
<organism evidence="3 4">
    <name type="scientific">Paraglaciecola aquimarina</name>
    <dbReference type="NCBI Taxonomy" id="1235557"/>
    <lineage>
        <taxon>Bacteria</taxon>
        <taxon>Pseudomonadati</taxon>
        <taxon>Pseudomonadota</taxon>
        <taxon>Gammaproteobacteria</taxon>
        <taxon>Alteromonadales</taxon>
        <taxon>Alteromonadaceae</taxon>
        <taxon>Paraglaciecola</taxon>
    </lineage>
</organism>
<protein>
    <submittedName>
        <fullName evidence="3">PH domain-containing protein</fullName>
    </submittedName>
</protein>
<proteinExistence type="predicted"/>
<sequence>MTGAATSTGIFIILCALIYIRWTRWGIACDEQYIYIRKGLFGVDYYCFPIFKIQQTTFKQSILQKNSKLASVQFVLASGSLKIPLISQALAYKLINESLFTVESSEKSWM</sequence>
<evidence type="ECO:0000256" key="1">
    <source>
        <dbReference type="SAM" id="Phobius"/>
    </source>
</evidence>
<keyword evidence="1" id="KW-0472">Membrane</keyword>
<feature type="domain" description="YdbS-like PH" evidence="2">
    <location>
        <begin position="22"/>
        <end position="96"/>
    </location>
</feature>
<keyword evidence="1" id="KW-1133">Transmembrane helix</keyword>
<accession>A0ABU3SY71</accession>
<gene>
    <name evidence="3" type="ORF">RS130_13970</name>
</gene>
<keyword evidence="4" id="KW-1185">Reference proteome</keyword>